<protein>
    <submittedName>
        <fullName evidence="2">Uncharacterized protein</fullName>
    </submittedName>
</protein>
<evidence type="ECO:0000313" key="3">
    <source>
        <dbReference type="Proteomes" id="UP001055439"/>
    </source>
</evidence>
<evidence type="ECO:0000256" key="1">
    <source>
        <dbReference type="SAM" id="MobiDB-lite"/>
    </source>
</evidence>
<keyword evidence="3" id="KW-1185">Reference proteome</keyword>
<dbReference type="EMBL" id="CP097502">
    <property type="protein sequence ID" value="URD76938.1"/>
    <property type="molecule type" value="Genomic_DNA"/>
</dbReference>
<dbReference type="AlphaFoldDB" id="A0A9E7EJD5"/>
<accession>A0A9E7EJD5</accession>
<dbReference type="EMBL" id="CP097502">
    <property type="protein sequence ID" value="URD76933.1"/>
    <property type="molecule type" value="Genomic_DNA"/>
</dbReference>
<dbReference type="Proteomes" id="UP001055439">
    <property type="component" value="Chromosome 1"/>
</dbReference>
<dbReference type="OrthoDB" id="629467at2759"/>
<reference evidence="2" key="1">
    <citation type="submission" date="2022-05" db="EMBL/GenBank/DDBJ databases">
        <title>The Musa troglodytarum L. genome provides insights into the mechanism of non-climacteric behaviour and enrichment of carotenoids.</title>
        <authorList>
            <person name="Wang J."/>
        </authorList>
    </citation>
    <scope>NUCLEOTIDE SEQUENCE</scope>
    <source>
        <tissue evidence="2">Leaf</tissue>
    </source>
</reference>
<feature type="region of interest" description="Disordered" evidence="1">
    <location>
        <begin position="78"/>
        <end position="164"/>
    </location>
</feature>
<evidence type="ECO:0000313" key="2">
    <source>
        <dbReference type="EMBL" id="URD76938.1"/>
    </source>
</evidence>
<proteinExistence type="predicted"/>
<name>A0A9E7EJD5_9LILI</name>
<organism evidence="2 3">
    <name type="scientific">Musa troglodytarum</name>
    <name type="common">fe'i banana</name>
    <dbReference type="NCBI Taxonomy" id="320322"/>
    <lineage>
        <taxon>Eukaryota</taxon>
        <taxon>Viridiplantae</taxon>
        <taxon>Streptophyta</taxon>
        <taxon>Embryophyta</taxon>
        <taxon>Tracheophyta</taxon>
        <taxon>Spermatophyta</taxon>
        <taxon>Magnoliopsida</taxon>
        <taxon>Liliopsida</taxon>
        <taxon>Zingiberales</taxon>
        <taxon>Musaceae</taxon>
        <taxon>Musa</taxon>
    </lineage>
</organism>
<gene>
    <name evidence="2" type="ORF">MUK42_09060</name>
</gene>
<dbReference type="EMBL" id="CP097502">
    <property type="protein sequence ID" value="URD76934.1"/>
    <property type="molecule type" value="Genomic_DNA"/>
</dbReference>
<sequence>MKLDYNIRQGNTNHAEPTANTRLISLILHSFCFHALFPGWKRHGVGTTTADSPPPTYSYAGTKAKHVTFCSGSPVEAVPREPPFSKHNPEAVISPSPQAEMVQPKEQIRVPLAPEPDRPDEGRTPPSHLDASPYPIHKSSARVRFDPGPSPRPNQHEPVPAHPESAYRYLTSPLPRWEEGERRPEYFGGEYQYYPTPIREGIYRIATDENRLTAILSEENPNACSIV</sequence>
<dbReference type="EMBL" id="CP097502">
    <property type="protein sequence ID" value="URD76939.1"/>
    <property type="molecule type" value="Genomic_DNA"/>
</dbReference>